<dbReference type="OrthoDB" id="1302534at2759"/>
<dbReference type="PANTHER" id="PTHR33116:SF70">
    <property type="entry name" value="NON-LTR RETROELEMENT REVERSE TRANSCRIPTASE-LIKE PROTEIN"/>
    <property type="match status" value="1"/>
</dbReference>
<keyword evidence="4" id="KW-1185">Reference proteome</keyword>
<feature type="domain" description="Reverse transcriptase zinc-binding" evidence="2">
    <location>
        <begin position="267"/>
        <end position="350"/>
    </location>
</feature>
<dbReference type="CDD" id="cd06222">
    <property type="entry name" value="RNase_H_like"/>
    <property type="match status" value="1"/>
</dbReference>
<feature type="domain" description="RNase H type-1" evidence="1">
    <location>
        <begin position="462"/>
        <end position="566"/>
    </location>
</feature>
<proteinExistence type="predicted"/>
<dbReference type="SUPFAM" id="SSF53098">
    <property type="entry name" value="Ribonuclease H-like"/>
    <property type="match status" value="1"/>
</dbReference>
<reference evidence="3" key="1">
    <citation type="submission" date="2020-09" db="EMBL/GenBank/DDBJ databases">
        <title>Genome-Enabled Discovery of Anthraquinone Biosynthesis in Senna tora.</title>
        <authorList>
            <person name="Kang S.-H."/>
            <person name="Pandey R.P."/>
            <person name="Lee C.-M."/>
            <person name="Sim J.-S."/>
            <person name="Jeong J.-T."/>
            <person name="Choi B.-S."/>
            <person name="Jung M."/>
            <person name="Ginzburg D."/>
            <person name="Zhao K."/>
            <person name="Won S.Y."/>
            <person name="Oh T.-J."/>
            <person name="Yu Y."/>
            <person name="Kim N.-H."/>
            <person name="Lee O.R."/>
            <person name="Lee T.-H."/>
            <person name="Bashyal P."/>
            <person name="Kim T.-S."/>
            <person name="Lee W.-H."/>
            <person name="Kawkins C."/>
            <person name="Kim C.-K."/>
            <person name="Kim J.S."/>
            <person name="Ahn B.O."/>
            <person name="Rhee S.Y."/>
            <person name="Sohng J.K."/>
        </authorList>
    </citation>
    <scope>NUCLEOTIDE SEQUENCE</scope>
    <source>
        <tissue evidence="3">Leaf</tissue>
    </source>
</reference>
<dbReference type="Gene3D" id="3.30.420.10">
    <property type="entry name" value="Ribonuclease H-like superfamily/Ribonuclease H"/>
    <property type="match status" value="1"/>
</dbReference>
<accession>A0A834X454</accession>
<evidence type="ECO:0000313" key="4">
    <source>
        <dbReference type="Proteomes" id="UP000634136"/>
    </source>
</evidence>
<dbReference type="InterPro" id="IPR044730">
    <property type="entry name" value="RNase_H-like_dom_plant"/>
</dbReference>
<dbReference type="Pfam" id="PF13966">
    <property type="entry name" value="zf-RVT"/>
    <property type="match status" value="1"/>
</dbReference>
<dbReference type="InterPro" id="IPR002156">
    <property type="entry name" value="RNaseH_domain"/>
</dbReference>
<dbReference type="PANTHER" id="PTHR33116">
    <property type="entry name" value="REVERSE TRANSCRIPTASE ZINC-BINDING DOMAIN-CONTAINING PROTEIN-RELATED-RELATED"/>
    <property type="match status" value="1"/>
</dbReference>
<dbReference type="GO" id="GO:0003676">
    <property type="term" value="F:nucleic acid binding"/>
    <property type="evidence" value="ECO:0007669"/>
    <property type="project" value="InterPro"/>
</dbReference>
<dbReference type="AlphaFoldDB" id="A0A834X454"/>
<evidence type="ECO:0000313" key="3">
    <source>
        <dbReference type="EMBL" id="KAF7838223.1"/>
    </source>
</evidence>
<dbReference type="Proteomes" id="UP000634136">
    <property type="component" value="Unassembled WGS sequence"/>
</dbReference>
<dbReference type="Pfam" id="PF13456">
    <property type="entry name" value="RVT_3"/>
    <property type="match status" value="1"/>
</dbReference>
<dbReference type="InterPro" id="IPR036397">
    <property type="entry name" value="RNaseH_sf"/>
</dbReference>
<dbReference type="GO" id="GO:0004523">
    <property type="term" value="F:RNA-DNA hybrid ribonuclease activity"/>
    <property type="evidence" value="ECO:0007669"/>
    <property type="project" value="InterPro"/>
</dbReference>
<evidence type="ECO:0000259" key="2">
    <source>
        <dbReference type="Pfam" id="PF13966"/>
    </source>
</evidence>
<organism evidence="3 4">
    <name type="scientific">Senna tora</name>
    <dbReference type="NCBI Taxonomy" id="362788"/>
    <lineage>
        <taxon>Eukaryota</taxon>
        <taxon>Viridiplantae</taxon>
        <taxon>Streptophyta</taxon>
        <taxon>Embryophyta</taxon>
        <taxon>Tracheophyta</taxon>
        <taxon>Spermatophyta</taxon>
        <taxon>Magnoliopsida</taxon>
        <taxon>eudicotyledons</taxon>
        <taxon>Gunneridae</taxon>
        <taxon>Pentapetalae</taxon>
        <taxon>rosids</taxon>
        <taxon>fabids</taxon>
        <taxon>Fabales</taxon>
        <taxon>Fabaceae</taxon>
        <taxon>Caesalpinioideae</taxon>
        <taxon>Cassia clade</taxon>
        <taxon>Senna</taxon>
    </lineage>
</organism>
<sequence>MLFGEAYVENAKVMTSCLKAFGDASGQRVSAQKSKIFFTKNVNSELRQSILSITNFSPTDDLERYLGMPLLHGRMSRSKFLFILDKVKARLSGWKRNCLSLAGRTTLARSVISSMPYFAMQSTKIPKSICFDIEKHQRQFIWGHEEGTRKVHAVNWRTVCLHRNDGGLGVKSRDSSAKSQDSVLWKNVVNLWDKLQSQQRWCIGNGRSTLFWSDVWEGLPSPLTSFLRVSMEAISLDAKVADFIGEDGNWRLEEIDYYLNDSGNGKFSVKAAYLSLSPRFGAPSVWRRIWHVKVPERIRMFLWQAHHCRLLIKFRCRRWNGGDVFCPWCPNVVEDEFHVLRDCKFAVNLWQRTVPSKIISNFFMGDITQWFNFNLVDTEHVEDCSSWAQFWAVGTWFLWKWRNKALFEVTYSRPSNPWIPIGTFVDMINKAGDPFLPPSPITPRFLSLVSWEKPPTDWVKINSDGALKMHPKRGGFGAIIRNDQGLWVKGVYGSLDNASVFKAEAWGAREGPILAKALGALSLATPSGLRFPASLKDIRILTKSFRGCVVNHRWREANRCADYLASLGTSCNSARVIIETPPADLKLLLLSDVMGIQLPRVVRA</sequence>
<gene>
    <name evidence="3" type="ORF">G2W53_006705</name>
</gene>
<protein>
    <submittedName>
        <fullName evidence="3">Ribonuclease H</fullName>
    </submittedName>
</protein>
<dbReference type="EMBL" id="JAAIUW010000003">
    <property type="protein sequence ID" value="KAF7838223.1"/>
    <property type="molecule type" value="Genomic_DNA"/>
</dbReference>
<evidence type="ECO:0000259" key="1">
    <source>
        <dbReference type="Pfam" id="PF13456"/>
    </source>
</evidence>
<dbReference type="InterPro" id="IPR012337">
    <property type="entry name" value="RNaseH-like_sf"/>
</dbReference>
<name>A0A834X454_9FABA</name>
<comment type="caution">
    <text evidence="3">The sequence shown here is derived from an EMBL/GenBank/DDBJ whole genome shotgun (WGS) entry which is preliminary data.</text>
</comment>
<dbReference type="InterPro" id="IPR026960">
    <property type="entry name" value="RVT-Znf"/>
</dbReference>